<organism evidence="3 4">
    <name type="scientific">Diplodia seriata</name>
    <dbReference type="NCBI Taxonomy" id="420778"/>
    <lineage>
        <taxon>Eukaryota</taxon>
        <taxon>Fungi</taxon>
        <taxon>Dikarya</taxon>
        <taxon>Ascomycota</taxon>
        <taxon>Pezizomycotina</taxon>
        <taxon>Dothideomycetes</taxon>
        <taxon>Dothideomycetes incertae sedis</taxon>
        <taxon>Botryosphaeriales</taxon>
        <taxon>Botryosphaeriaceae</taxon>
        <taxon>Diplodia</taxon>
    </lineage>
</organism>
<dbReference type="Proteomes" id="UP001430584">
    <property type="component" value="Unassembled WGS sequence"/>
</dbReference>
<evidence type="ECO:0000313" key="4">
    <source>
        <dbReference type="Proteomes" id="UP001430584"/>
    </source>
</evidence>
<dbReference type="GeneID" id="92010189"/>
<evidence type="ECO:0000313" key="3">
    <source>
        <dbReference type="EMBL" id="KAL0258607.1"/>
    </source>
</evidence>
<comment type="caution">
    <text evidence="3">The sequence shown here is derived from an EMBL/GenBank/DDBJ whole genome shotgun (WGS) entry which is preliminary data.</text>
</comment>
<evidence type="ECO:0000256" key="1">
    <source>
        <dbReference type="SAM" id="Coils"/>
    </source>
</evidence>
<feature type="coiled-coil region" evidence="1">
    <location>
        <begin position="227"/>
        <end position="254"/>
    </location>
</feature>
<dbReference type="EMBL" id="JAJVCZ030000006">
    <property type="protein sequence ID" value="KAL0258607.1"/>
    <property type="molecule type" value="Genomic_DNA"/>
</dbReference>
<protein>
    <submittedName>
        <fullName evidence="3">Uncharacterized protein</fullName>
    </submittedName>
</protein>
<feature type="region of interest" description="Disordered" evidence="2">
    <location>
        <begin position="1"/>
        <end position="38"/>
    </location>
</feature>
<proteinExistence type="predicted"/>
<sequence>MAKGSALEQLQALEKNEPHYNPEIPLKQSSSYGENKTTGLPQVTAIDTWESSAERYLPQPVADDSISSEMSKLKSMVNNHVVSYYRASEIDLDAIDETTLAGLMEVSQLSVSQMTSAIVNPQTRTPALRCLIASAIFPRIGLKSKPSSSFLPPEVAGCLESMTGMQDNEHGQFSLEHQPRDEADKKTARTALLSKWRTITASMLEQTYGSRTITEIDPRSNNISQALEELDSVLMRLRARRDENANRRQNLEEILKRAAGFAFLLFSHPSSWKFEWQTGLSHEPGYAVIFPALLQVTDEKGERLSRPRPFEEVETARLIT</sequence>
<feature type="compositionally biased region" description="Polar residues" evidence="2">
    <location>
        <begin position="27"/>
        <end position="38"/>
    </location>
</feature>
<keyword evidence="4" id="KW-1185">Reference proteome</keyword>
<gene>
    <name evidence="3" type="ORF">SLS55_006104</name>
</gene>
<evidence type="ECO:0000256" key="2">
    <source>
        <dbReference type="SAM" id="MobiDB-lite"/>
    </source>
</evidence>
<accession>A0ABR3CDD9</accession>
<reference evidence="3 4" key="1">
    <citation type="submission" date="2024-02" db="EMBL/GenBank/DDBJ databases">
        <title>De novo assembly and annotation of 12 fungi associated with fruit tree decline syndrome in Ontario, Canada.</title>
        <authorList>
            <person name="Sulman M."/>
            <person name="Ellouze W."/>
            <person name="Ilyukhin E."/>
        </authorList>
    </citation>
    <scope>NUCLEOTIDE SEQUENCE [LARGE SCALE GENOMIC DNA]</scope>
    <source>
        <strain evidence="3 4">FDS-637</strain>
    </source>
</reference>
<name>A0ABR3CDD9_9PEZI</name>
<dbReference type="RefSeq" id="XP_066631636.1">
    <property type="nucleotide sequence ID" value="XM_066777541.1"/>
</dbReference>
<keyword evidence="1" id="KW-0175">Coiled coil</keyword>